<evidence type="ECO:0000313" key="2">
    <source>
        <dbReference type="EMBL" id="OLQ12573.1"/>
    </source>
</evidence>
<proteinExistence type="predicted"/>
<reference evidence="2 3" key="1">
    <citation type="submission" date="2016-02" db="EMBL/GenBank/DDBJ databases">
        <title>Genome analysis of coral dinoflagellate symbionts highlights evolutionary adaptations to a symbiotic lifestyle.</title>
        <authorList>
            <person name="Aranda M."/>
            <person name="Li Y."/>
            <person name="Liew Y.J."/>
            <person name="Baumgarten S."/>
            <person name="Simakov O."/>
            <person name="Wilson M."/>
            <person name="Piel J."/>
            <person name="Ashoor H."/>
            <person name="Bougouffa S."/>
            <person name="Bajic V.B."/>
            <person name="Ryu T."/>
            <person name="Ravasi T."/>
            <person name="Bayer T."/>
            <person name="Micklem G."/>
            <person name="Kim H."/>
            <person name="Bhak J."/>
            <person name="Lajeunesse T.C."/>
            <person name="Voolstra C.R."/>
        </authorList>
    </citation>
    <scope>NUCLEOTIDE SEQUENCE [LARGE SCALE GENOMIC DNA]</scope>
    <source>
        <strain evidence="2 3">CCMP2467</strain>
    </source>
</reference>
<dbReference type="Proteomes" id="UP000186817">
    <property type="component" value="Unassembled WGS sequence"/>
</dbReference>
<evidence type="ECO:0000313" key="3">
    <source>
        <dbReference type="Proteomes" id="UP000186817"/>
    </source>
</evidence>
<keyword evidence="3" id="KW-1185">Reference proteome</keyword>
<feature type="region of interest" description="Disordered" evidence="1">
    <location>
        <begin position="1"/>
        <end position="105"/>
    </location>
</feature>
<organism evidence="2 3">
    <name type="scientific">Symbiodinium microadriaticum</name>
    <name type="common">Dinoflagellate</name>
    <name type="synonym">Zooxanthella microadriatica</name>
    <dbReference type="NCBI Taxonomy" id="2951"/>
    <lineage>
        <taxon>Eukaryota</taxon>
        <taxon>Sar</taxon>
        <taxon>Alveolata</taxon>
        <taxon>Dinophyceae</taxon>
        <taxon>Suessiales</taxon>
        <taxon>Symbiodiniaceae</taxon>
        <taxon>Symbiodinium</taxon>
    </lineage>
</organism>
<name>A0A1Q9EYY4_SYMMI</name>
<dbReference type="AlphaFoldDB" id="A0A1Q9EYY4"/>
<dbReference type="EMBL" id="LSRX01000041">
    <property type="protein sequence ID" value="OLQ12573.1"/>
    <property type="molecule type" value="Genomic_DNA"/>
</dbReference>
<gene>
    <name evidence="2" type="ORF">AK812_SmicGene3533</name>
</gene>
<protein>
    <submittedName>
        <fullName evidence="2">Uncharacterized protein</fullName>
    </submittedName>
</protein>
<evidence type="ECO:0000256" key="1">
    <source>
        <dbReference type="SAM" id="MobiDB-lite"/>
    </source>
</evidence>
<sequence length="324" mass="35086">MDEAPQDGVVHQDLPPAYNQGAAAPQAPTKPGPARSAKHLGPVNALDAAEEEEMPVALASRKPSKLQSPRAQAPKEAPTTPSPKPGSLVSGEAASATPGTASSEKAKLVETLERELELVELEEGQRTALEELEMELRCLEEHVDVFWLAGKQEMEDTTASLSGVRAAVAELSEELRTDEVRQAMRTKQSISAVQARPEDEEELAYLPISAVARSLQLGTRGTSAWSQRLAATVEVQLLQEASELQRMLQEERRYRCRRYDHLMRASQDLLAELSPRNTKAEAAAVALTSDEVLAASPRSMGSCSSTQTVLPAEMKGIRRAVDTC</sequence>
<comment type="caution">
    <text evidence="2">The sequence shown here is derived from an EMBL/GenBank/DDBJ whole genome shotgun (WGS) entry which is preliminary data.</text>
</comment>
<accession>A0A1Q9EYY4</accession>